<keyword evidence="4" id="KW-0808">Transferase</keyword>
<dbReference type="PROSITE" id="PS50109">
    <property type="entry name" value="HIS_KIN"/>
    <property type="match status" value="1"/>
</dbReference>
<dbReference type="EMBL" id="BMQL01000012">
    <property type="protein sequence ID" value="GGR10981.1"/>
    <property type="molecule type" value="Genomic_DNA"/>
</dbReference>
<reference evidence="9" key="1">
    <citation type="journal article" date="2014" name="Int. J. Syst. Evol. Microbiol.">
        <title>Complete genome sequence of Corynebacterium casei LMG S-19264T (=DSM 44701T), isolated from a smear-ripened cheese.</title>
        <authorList>
            <consortium name="US DOE Joint Genome Institute (JGI-PGF)"/>
            <person name="Walter F."/>
            <person name="Albersmeier A."/>
            <person name="Kalinowski J."/>
            <person name="Ruckert C."/>
        </authorList>
    </citation>
    <scope>NUCLEOTIDE SEQUENCE</scope>
    <source>
        <strain evidence="9">JCM 31311</strain>
    </source>
</reference>
<evidence type="ECO:0000313" key="9">
    <source>
        <dbReference type="EMBL" id="GGR10981.1"/>
    </source>
</evidence>
<protein>
    <recommendedName>
        <fullName evidence="2">histidine kinase</fullName>
        <ecNumber evidence="2">2.7.13.3</ecNumber>
    </recommendedName>
</protein>
<dbReference type="InterPro" id="IPR036097">
    <property type="entry name" value="HisK_dim/P_sf"/>
</dbReference>
<dbReference type="SUPFAM" id="SSF55874">
    <property type="entry name" value="ATPase domain of HSP90 chaperone/DNA topoisomerase II/histidine kinase"/>
    <property type="match status" value="2"/>
</dbReference>
<comment type="catalytic activity">
    <reaction evidence="1">
        <text>ATP + protein L-histidine = ADP + protein N-phospho-L-histidine.</text>
        <dbReference type="EC" id="2.7.13.3"/>
    </reaction>
</comment>
<keyword evidence="5 9" id="KW-0418">Kinase</keyword>
<dbReference type="EC" id="2.7.13.3" evidence="2"/>
<dbReference type="Gene3D" id="1.10.287.130">
    <property type="match status" value="1"/>
</dbReference>
<dbReference type="SUPFAM" id="SSF47384">
    <property type="entry name" value="Homodimeric domain of signal transducing histidine kinase"/>
    <property type="match status" value="1"/>
</dbReference>
<feature type="domain" description="Histidine kinase" evidence="8">
    <location>
        <begin position="220"/>
        <end position="437"/>
    </location>
</feature>
<reference evidence="9" key="2">
    <citation type="submission" date="2020-09" db="EMBL/GenBank/DDBJ databases">
        <authorList>
            <person name="Sun Q."/>
            <person name="Ohkuma M."/>
        </authorList>
    </citation>
    <scope>NUCLEOTIDE SEQUENCE</scope>
    <source>
        <strain evidence="9">JCM 31311</strain>
    </source>
</reference>
<evidence type="ECO:0000256" key="3">
    <source>
        <dbReference type="ARBA" id="ARBA00022553"/>
    </source>
</evidence>
<sequence length="452" mass="48880">MNAVLLTLPVANEQHVAEARSYGRQLAAILGFGVQDQTRVATAVSELVRNALVYAGRGTIEYGTDLEAQQLTVQVSDQGPGIASPTDVLSGHYVSTTGMGRGLSGTRRLMDHLELDTGPAGTRVLIAKNLPAPLETSDLPRIRAALLQGHRVTPVQELQRQNKELLQTLGDLARREQQLATLNRELEDTNRGVVALYSELEDKAAQLREASREKSLFLSYVSHEFRTPLHSMLGLSRLLLSHADGALSAAQEQQLTLMRSSAEELLGMVNDLLDMTKAEAGGRDLKLEPLELTQILATLRALFQPLITDAGPRLIIEEPQRPMVLYSDASKLHQILRNFISNALKFTPAGEVVVSTRLTDGDHWIEFSVQDSGPGISVEDQSLLFREYSQLRGGGKKGSGLGLALSHRLATLLGGRVGVESAPGAGARFWTVLPLRTSAPVMGHFPGGGDST</sequence>
<dbReference type="SMART" id="SM00388">
    <property type="entry name" value="HisKA"/>
    <property type="match status" value="1"/>
</dbReference>
<dbReference type="Proteomes" id="UP000603865">
    <property type="component" value="Unassembled WGS sequence"/>
</dbReference>
<dbReference type="Gene3D" id="3.30.565.10">
    <property type="entry name" value="Histidine kinase-like ATPase, C-terminal domain"/>
    <property type="match status" value="2"/>
</dbReference>
<keyword evidence="10" id="KW-1185">Reference proteome</keyword>
<evidence type="ECO:0000259" key="8">
    <source>
        <dbReference type="PROSITE" id="PS50109"/>
    </source>
</evidence>
<evidence type="ECO:0000256" key="4">
    <source>
        <dbReference type="ARBA" id="ARBA00022679"/>
    </source>
</evidence>
<dbReference type="InterPro" id="IPR003594">
    <property type="entry name" value="HATPase_dom"/>
</dbReference>
<keyword evidence="7" id="KW-0175">Coiled coil</keyword>
<organism evidence="9 10">
    <name type="scientific">Deinococcus ruber</name>
    <dbReference type="NCBI Taxonomy" id="1848197"/>
    <lineage>
        <taxon>Bacteria</taxon>
        <taxon>Thermotogati</taxon>
        <taxon>Deinococcota</taxon>
        <taxon>Deinococci</taxon>
        <taxon>Deinococcales</taxon>
        <taxon>Deinococcaceae</taxon>
        <taxon>Deinococcus</taxon>
    </lineage>
</organism>
<evidence type="ECO:0000313" key="10">
    <source>
        <dbReference type="Proteomes" id="UP000603865"/>
    </source>
</evidence>
<evidence type="ECO:0000256" key="7">
    <source>
        <dbReference type="SAM" id="Coils"/>
    </source>
</evidence>
<dbReference type="InterPro" id="IPR050736">
    <property type="entry name" value="Sensor_HK_Regulatory"/>
</dbReference>
<dbReference type="InterPro" id="IPR003661">
    <property type="entry name" value="HisK_dim/P_dom"/>
</dbReference>
<evidence type="ECO:0000256" key="2">
    <source>
        <dbReference type="ARBA" id="ARBA00012438"/>
    </source>
</evidence>
<dbReference type="CDD" id="cd00082">
    <property type="entry name" value="HisKA"/>
    <property type="match status" value="1"/>
</dbReference>
<dbReference type="InterPro" id="IPR004358">
    <property type="entry name" value="Sig_transdc_His_kin-like_C"/>
</dbReference>
<dbReference type="InterPro" id="IPR005467">
    <property type="entry name" value="His_kinase_dom"/>
</dbReference>
<gene>
    <name evidence="9" type="ORF">GCM10008957_24690</name>
</gene>
<evidence type="ECO:0000256" key="5">
    <source>
        <dbReference type="ARBA" id="ARBA00022777"/>
    </source>
</evidence>
<dbReference type="RefSeq" id="WP_189090798.1">
    <property type="nucleotide sequence ID" value="NZ_BMQL01000012.1"/>
</dbReference>
<proteinExistence type="predicted"/>
<accession>A0A918C7T4</accession>
<comment type="caution">
    <text evidence="9">The sequence shown here is derived from an EMBL/GenBank/DDBJ whole genome shotgun (WGS) entry which is preliminary data.</text>
</comment>
<dbReference type="Pfam" id="PF13581">
    <property type="entry name" value="HATPase_c_2"/>
    <property type="match status" value="1"/>
</dbReference>
<evidence type="ECO:0000256" key="6">
    <source>
        <dbReference type="ARBA" id="ARBA00023012"/>
    </source>
</evidence>
<dbReference type="Pfam" id="PF02518">
    <property type="entry name" value="HATPase_c"/>
    <property type="match status" value="1"/>
</dbReference>
<feature type="coiled-coil region" evidence="7">
    <location>
        <begin position="155"/>
        <end position="213"/>
    </location>
</feature>
<dbReference type="AlphaFoldDB" id="A0A918C7T4"/>
<name>A0A918C7T4_9DEIO</name>
<evidence type="ECO:0000256" key="1">
    <source>
        <dbReference type="ARBA" id="ARBA00000085"/>
    </source>
</evidence>
<dbReference type="InterPro" id="IPR036890">
    <property type="entry name" value="HATPase_C_sf"/>
</dbReference>
<keyword evidence="3" id="KW-0597">Phosphoprotein</keyword>
<dbReference type="SMART" id="SM00387">
    <property type="entry name" value="HATPase_c"/>
    <property type="match status" value="2"/>
</dbReference>
<keyword evidence="6" id="KW-0902">Two-component regulatory system</keyword>
<dbReference type="PRINTS" id="PR00344">
    <property type="entry name" value="BCTRLSENSOR"/>
</dbReference>
<dbReference type="Pfam" id="PF00512">
    <property type="entry name" value="HisKA"/>
    <property type="match status" value="1"/>
</dbReference>
<dbReference type="GO" id="GO:0000155">
    <property type="term" value="F:phosphorelay sensor kinase activity"/>
    <property type="evidence" value="ECO:0007669"/>
    <property type="project" value="InterPro"/>
</dbReference>
<dbReference type="PANTHER" id="PTHR43711:SF31">
    <property type="entry name" value="HISTIDINE KINASE"/>
    <property type="match status" value="1"/>
</dbReference>
<dbReference type="PANTHER" id="PTHR43711">
    <property type="entry name" value="TWO-COMPONENT HISTIDINE KINASE"/>
    <property type="match status" value="1"/>
</dbReference>